<dbReference type="GO" id="GO:0005829">
    <property type="term" value="C:cytosol"/>
    <property type="evidence" value="ECO:0007669"/>
    <property type="project" value="TreeGrafter"/>
</dbReference>
<dbReference type="InterPro" id="IPR050523">
    <property type="entry name" value="AKR_Detox_Biosynth"/>
</dbReference>
<keyword evidence="4" id="KW-1185">Reference proteome</keyword>
<dbReference type="Proteomes" id="UP000223071">
    <property type="component" value="Unassembled WGS sequence"/>
</dbReference>
<dbReference type="RefSeq" id="WP_098504339.1">
    <property type="nucleotide sequence ID" value="NZ_PDJQ01000001.1"/>
</dbReference>
<gene>
    <name evidence="3" type="ORF">A9A59_2250</name>
</gene>
<organism evidence="3 4">
    <name type="scientific">Tepidiforma thermophila (strain KCTC 52669 / CGMCC 1.13589 / G233)</name>
    <dbReference type="NCBI Taxonomy" id="2761530"/>
    <lineage>
        <taxon>Bacteria</taxon>
        <taxon>Bacillati</taxon>
        <taxon>Chloroflexota</taxon>
        <taxon>Tepidiformia</taxon>
        <taxon>Tepidiformales</taxon>
        <taxon>Tepidiformaceae</taxon>
        <taxon>Tepidiforma</taxon>
    </lineage>
</organism>
<dbReference type="SUPFAM" id="SSF51430">
    <property type="entry name" value="NAD(P)-linked oxidoreductase"/>
    <property type="match status" value="1"/>
</dbReference>
<comment type="caution">
    <text evidence="3">The sequence shown here is derived from an EMBL/GenBank/DDBJ whole genome shotgun (WGS) entry which is preliminary data.</text>
</comment>
<dbReference type="InterPro" id="IPR023210">
    <property type="entry name" value="NADP_OxRdtase_dom"/>
</dbReference>
<name>A0A2A9HHZ8_TEPT2</name>
<protein>
    <submittedName>
        <fullName evidence="3">Aryl-alcohol dehydrogenase (NADP+)</fullName>
    </submittedName>
</protein>
<proteinExistence type="predicted"/>
<evidence type="ECO:0000256" key="1">
    <source>
        <dbReference type="ARBA" id="ARBA00023002"/>
    </source>
</evidence>
<dbReference type="CDD" id="cd19087">
    <property type="entry name" value="AKR_AKR12A1_B1_C1"/>
    <property type="match status" value="1"/>
</dbReference>
<evidence type="ECO:0000313" key="3">
    <source>
        <dbReference type="EMBL" id="PFG74993.1"/>
    </source>
</evidence>
<dbReference type="Gene3D" id="3.20.20.100">
    <property type="entry name" value="NADP-dependent oxidoreductase domain"/>
    <property type="match status" value="1"/>
</dbReference>
<feature type="domain" description="NADP-dependent oxidoreductase" evidence="2">
    <location>
        <begin position="15"/>
        <end position="320"/>
    </location>
</feature>
<dbReference type="PANTHER" id="PTHR43364">
    <property type="entry name" value="NADH-SPECIFIC METHYLGLYOXAL REDUCTASE-RELATED"/>
    <property type="match status" value="1"/>
</dbReference>
<dbReference type="Pfam" id="PF00248">
    <property type="entry name" value="Aldo_ket_red"/>
    <property type="match status" value="1"/>
</dbReference>
<dbReference type="FunFam" id="3.20.20.100:FF:000004">
    <property type="entry name" value="Oxidoreductase, aldo/keto reductase"/>
    <property type="match status" value="1"/>
</dbReference>
<evidence type="ECO:0000259" key="2">
    <source>
        <dbReference type="Pfam" id="PF00248"/>
    </source>
</evidence>
<dbReference type="GO" id="GO:0016491">
    <property type="term" value="F:oxidoreductase activity"/>
    <property type="evidence" value="ECO:0007669"/>
    <property type="project" value="UniProtKB-KW"/>
</dbReference>
<keyword evidence="1" id="KW-0560">Oxidoreductase</keyword>
<dbReference type="EMBL" id="PDJQ01000001">
    <property type="protein sequence ID" value="PFG74993.1"/>
    <property type="molecule type" value="Genomic_DNA"/>
</dbReference>
<reference evidence="3 4" key="1">
    <citation type="submission" date="2017-09" db="EMBL/GenBank/DDBJ databases">
        <title>Sequencing the genomes of two abundant thermophiles in Great Basin hot springs: Thermocrinis jamiesonii and novel Chloroflexi Thermoflexus hugenholtzii.</title>
        <authorList>
            <person name="Hedlund B."/>
        </authorList>
    </citation>
    <scope>NUCLEOTIDE SEQUENCE [LARGE SCALE GENOMIC DNA]</scope>
    <source>
        <strain evidence="3 4">G233</strain>
    </source>
</reference>
<dbReference type="InterPro" id="IPR036812">
    <property type="entry name" value="NAD(P)_OxRdtase_dom_sf"/>
</dbReference>
<sequence>MQYTRLGRTGLRVSRLCLGTMTFGFQCDEATSFAIMDRAFEGGITFFDTADVYPIGAPPGAQGRTEEIIGRWLARTGNRSRIILATKCFGRVGPARWDQGNSRKHILDAVDASLRRLGTDYIDLYQLHGPDPQTPIDETLKALDDLVRWGKVRYIGCSNFLAYQVARAIGRSEVLGVARFDSVQPRYNLLFREIERELLPLCAEEGIGVIPYNPLAGGLLTGKHNPETGPEEGSRFTLGTAAQRYQERYWHDRMFQTVEQLRPIAAEAGMSLAQMAVAWVMANPVITAPIIGASRPEQLADTLAAAETPLPPELKQRLDDLTLEYRRGDSAR</sequence>
<accession>A0A2A9HHZ8</accession>
<dbReference type="PANTHER" id="PTHR43364:SF4">
    <property type="entry name" value="NAD(P)-LINKED OXIDOREDUCTASE SUPERFAMILY PROTEIN"/>
    <property type="match status" value="1"/>
</dbReference>
<evidence type="ECO:0000313" key="4">
    <source>
        <dbReference type="Proteomes" id="UP000223071"/>
    </source>
</evidence>
<dbReference type="AlphaFoldDB" id="A0A2A9HHZ8"/>